<sequence>MSTADPAAPPEDIRVQARRLFGPVTWLPLAGGRSNRLWRARGTSGDYVFKLYDVARANPLFPNDGAAEAHVLSALSGRDLAPRLVTRFDTPAGTCLVYRFLPGRRLGKVTGTAMIALSRLHGVSPPKGLRRLDLRPAALIAQGRNFIAGLETEIARELLASVPSPEDHAPGPAVFLHGDPTPANMIRDGRHVRFVDWQCPALGDPVADLAIALSPAMHQVYGDGPLAEAEEEQVLAAYPDAATRARYRAMRGVFRWRMACYCAWKAAAGEAPYDSAARAEISSAGAPASSRALS</sequence>
<dbReference type="STRING" id="1208324.P73_4384"/>
<evidence type="ECO:0000313" key="3">
    <source>
        <dbReference type="Proteomes" id="UP000031521"/>
    </source>
</evidence>
<dbReference type="Gene3D" id="3.90.1200.10">
    <property type="match status" value="1"/>
</dbReference>
<feature type="domain" description="Aminoglycoside phosphotransferase" evidence="1">
    <location>
        <begin position="26"/>
        <end position="242"/>
    </location>
</feature>
<evidence type="ECO:0000259" key="1">
    <source>
        <dbReference type="Pfam" id="PF01636"/>
    </source>
</evidence>
<accession>A0A0B5E1E8</accession>
<protein>
    <recommendedName>
        <fullName evidence="1">Aminoglycoside phosphotransferase domain-containing protein</fullName>
    </recommendedName>
</protein>
<reference evidence="2 3" key="1">
    <citation type="journal article" date="2014" name="Int. J. Syst. Evol. Microbiol.">
        <title>Celeribacter indicus sp. nov., a polycyclic aromatic hydrocarbon-degrading bacterium from deep-sea sediment and reclassification of Huaishuia halophila as Celeribacter halophilus comb. nov.</title>
        <authorList>
            <person name="Lai Q."/>
            <person name="Cao J."/>
            <person name="Yuan J."/>
            <person name="Li F."/>
            <person name="Shao Z."/>
        </authorList>
    </citation>
    <scope>NUCLEOTIDE SEQUENCE [LARGE SCALE GENOMIC DNA]</scope>
    <source>
        <strain evidence="2">P73</strain>
    </source>
</reference>
<dbReference type="OrthoDB" id="7334546at2"/>
<keyword evidence="3" id="KW-1185">Reference proteome</keyword>
<dbReference type="InterPro" id="IPR002575">
    <property type="entry name" value="Aminoglycoside_PTrfase"/>
</dbReference>
<dbReference type="HOGENOM" id="CLU_1097924_0_0_5"/>
<dbReference type="KEGG" id="cid:P73_4384"/>
<dbReference type="RefSeq" id="WP_052453517.1">
    <property type="nucleotide sequence ID" value="NZ_CP004393.1"/>
</dbReference>
<proteinExistence type="predicted"/>
<dbReference type="Proteomes" id="UP000031521">
    <property type="component" value="Chromosome"/>
</dbReference>
<gene>
    <name evidence="2" type="ORF">P73_4384</name>
</gene>
<organism evidence="2 3">
    <name type="scientific">Celeribacter indicus</name>
    <dbReference type="NCBI Taxonomy" id="1208324"/>
    <lineage>
        <taxon>Bacteria</taxon>
        <taxon>Pseudomonadati</taxon>
        <taxon>Pseudomonadota</taxon>
        <taxon>Alphaproteobacteria</taxon>
        <taxon>Rhodobacterales</taxon>
        <taxon>Roseobacteraceae</taxon>
        <taxon>Celeribacter</taxon>
    </lineage>
</organism>
<dbReference type="Pfam" id="PF01636">
    <property type="entry name" value="APH"/>
    <property type="match status" value="1"/>
</dbReference>
<dbReference type="EMBL" id="CP004393">
    <property type="protein sequence ID" value="AJE49099.1"/>
    <property type="molecule type" value="Genomic_DNA"/>
</dbReference>
<dbReference type="AlphaFoldDB" id="A0A0B5E1E8"/>
<evidence type="ECO:0000313" key="2">
    <source>
        <dbReference type="EMBL" id="AJE49099.1"/>
    </source>
</evidence>
<dbReference type="SUPFAM" id="SSF56112">
    <property type="entry name" value="Protein kinase-like (PK-like)"/>
    <property type="match status" value="1"/>
</dbReference>
<name>A0A0B5E1E8_9RHOB</name>
<dbReference type="InterPro" id="IPR011009">
    <property type="entry name" value="Kinase-like_dom_sf"/>
</dbReference>